<protein>
    <submittedName>
        <fullName evidence="1">FixH family protein</fullName>
    </submittedName>
</protein>
<dbReference type="Proteomes" id="UP000515955">
    <property type="component" value="Chromosome"/>
</dbReference>
<dbReference type="RefSeq" id="WP_187543256.1">
    <property type="nucleotide sequence ID" value="NZ_CP060717.1"/>
</dbReference>
<dbReference type="KEGG" id="srhi:H9L12_10180"/>
<gene>
    <name evidence="1" type="ORF">H9L12_10180</name>
</gene>
<dbReference type="InterPro" id="IPR008620">
    <property type="entry name" value="FixH"/>
</dbReference>
<evidence type="ECO:0000313" key="1">
    <source>
        <dbReference type="EMBL" id="QNN66275.1"/>
    </source>
</evidence>
<name>A0A7G9SEK0_9SPHN</name>
<keyword evidence="2" id="KW-1185">Reference proteome</keyword>
<dbReference type="Pfam" id="PF05751">
    <property type="entry name" value="FixH"/>
    <property type="match status" value="1"/>
</dbReference>
<sequence>MTSRFSGRHMTAILVAFFGVVIAVNLTMATFATRTFGGVVVDNSYVASQKYNDWLAAAERQRKLAWTIEPFLDDARHVAVSLSIDGATVSGFARHPLGREVDVPLTFAAARGGVRSIKALPPGRWNIHLLVRRGESEARLIETLQ</sequence>
<organism evidence="1 2">
    <name type="scientific">Sphingomonas rhizophila</name>
    <dbReference type="NCBI Taxonomy" id="2071607"/>
    <lineage>
        <taxon>Bacteria</taxon>
        <taxon>Pseudomonadati</taxon>
        <taxon>Pseudomonadota</taxon>
        <taxon>Alphaproteobacteria</taxon>
        <taxon>Sphingomonadales</taxon>
        <taxon>Sphingomonadaceae</taxon>
        <taxon>Sphingomonas</taxon>
    </lineage>
</organism>
<proteinExistence type="predicted"/>
<dbReference type="AlphaFoldDB" id="A0A7G9SEK0"/>
<reference evidence="1 2" key="1">
    <citation type="submission" date="2020-08" db="EMBL/GenBank/DDBJ databases">
        <title>Genome sequence of Sphingomonas rhizophila KACC 19189T.</title>
        <authorList>
            <person name="Hyun D.-W."/>
            <person name="Bae J.-W."/>
        </authorList>
    </citation>
    <scope>NUCLEOTIDE SEQUENCE [LARGE SCALE GENOMIC DNA]</scope>
    <source>
        <strain evidence="1 2">KACC 19189</strain>
    </source>
</reference>
<accession>A0A7G9SEK0</accession>
<evidence type="ECO:0000313" key="2">
    <source>
        <dbReference type="Proteomes" id="UP000515955"/>
    </source>
</evidence>
<dbReference type="EMBL" id="CP060717">
    <property type="protein sequence ID" value="QNN66275.1"/>
    <property type="molecule type" value="Genomic_DNA"/>
</dbReference>